<organism evidence="1 2">
    <name type="scientific">Rubroshorea leprosula</name>
    <dbReference type="NCBI Taxonomy" id="152421"/>
    <lineage>
        <taxon>Eukaryota</taxon>
        <taxon>Viridiplantae</taxon>
        <taxon>Streptophyta</taxon>
        <taxon>Embryophyta</taxon>
        <taxon>Tracheophyta</taxon>
        <taxon>Spermatophyta</taxon>
        <taxon>Magnoliopsida</taxon>
        <taxon>eudicotyledons</taxon>
        <taxon>Gunneridae</taxon>
        <taxon>Pentapetalae</taxon>
        <taxon>rosids</taxon>
        <taxon>malvids</taxon>
        <taxon>Malvales</taxon>
        <taxon>Dipterocarpaceae</taxon>
        <taxon>Rubroshorea</taxon>
    </lineage>
</organism>
<dbReference type="AlphaFoldDB" id="A0AAV5IUD4"/>
<keyword evidence="2" id="KW-1185">Reference proteome</keyword>
<proteinExistence type="predicted"/>
<dbReference type="EMBL" id="BPVZ01000023">
    <property type="protein sequence ID" value="GKV05447.1"/>
    <property type="molecule type" value="Genomic_DNA"/>
</dbReference>
<comment type="caution">
    <text evidence="1">The sequence shown here is derived from an EMBL/GenBank/DDBJ whole genome shotgun (WGS) entry which is preliminary data.</text>
</comment>
<evidence type="ECO:0000313" key="1">
    <source>
        <dbReference type="EMBL" id="GKV05447.1"/>
    </source>
</evidence>
<reference evidence="1 2" key="1">
    <citation type="journal article" date="2021" name="Commun. Biol.">
        <title>The genome of Shorea leprosula (Dipterocarpaceae) highlights the ecological relevance of drought in aseasonal tropical rainforests.</title>
        <authorList>
            <person name="Ng K.K.S."/>
            <person name="Kobayashi M.J."/>
            <person name="Fawcett J.A."/>
            <person name="Hatakeyama M."/>
            <person name="Paape T."/>
            <person name="Ng C.H."/>
            <person name="Ang C.C."/>
            <person name="Tnah L.H."/>
            <person name="Lee C.T."/>
            <person name="Nishiyama T."/>
            <person name="Sese J."/>
            <person name="O'Brien M.J."/>
            <person name="Copetti D."/>
            <person name="Mohd Noor M.I."/>
            <person name="Ong R.C."/>
            <person name="Putra M."/>
            <person name="Sireger I.Z."/>
            <person name="Indrioko S."/>
            <person name="Kosugi Y."/>
            <person name="Izuno A."/>
            <person name="Isagi Y."/>
            <person name="Lee S.L."/>
            <person name="Shimizu K.K."/>
        </authorList>
    </citation>
    <scope>NUCLEOTIDE SEQUENCE [LARGE SCALE GENOMIC DNA]</scope>
    <source>
        <strain evidence="1">214</strain>
    </source>
</reference>
<accession>A0AAV5IUD4</accession>
<dbReference type="Proteomes" id="UP001054252">
    <property type="component" value="Unassembled WGS sequence"/>
</dbReference>
<gene>
    <name evidence="1" type="ORF">SLEP1_g17459</name>
</gene>
<name>A0AAV5IUD4_9ROSI</name>
<evidence type="ECO:0000313" key="2">
    <source>
        <dbReference type="Proteomes" id="UP001054252"/>
    </source>
</evidence>
<protein>
    <submittedName>
        <fullName evidence="1">Uncharacterized protein</fullName>
    </submittedName>
</protein>
<sequence length="119" mass="13762">MENHNVEFFKSNTFDNIVNLYQLPTTILTFTDCRKKVKAHHLELNVTTLTFEDQEGGVQENGDSKTTDFRPEVKLKWDHDNEGLTIFPPNFDFEFVVVDKETEGDEVEVADNKGEHEVN</sequence>